<evidence type="ECO:0000313" key="1">
    <source>
        <dbReference type="EMBL" id="HIU48899.1"/>
    </source>
</evidence>
<dbReference type="Gene3D" id="3.40.190.10">
    <property type="entry name" value="Periplasmic binding protein-like II"/>
    <property type="match status" value="2"/>
</dbReference>
<accession>A0A9D1LVM5</accession>
<gene>
    <name evidence="1" type="ORF">IAB04_06010</name>
</gene>
<proteinExistence type="predicted"/>
<reference evidence="1" key="2">
    <citation type="journal article" date="2021" name="PeerJ">
        <title>Extensive microbial diversity within the chicken gut microbiome revealed by metagenomics and culture.</title>
        <authorList>
            <person name="Gilroy R."/>
            <person name="Ravi A."/>
            <person name="Getino M."/>
            <person name="Pursley I."/>
            <person name="Horton D.L."/>
            <person name="Alikhan N.F."/>
            <person name="Baker D."/>
            <person name="Gharbi K."/>
            <person name="Hall N."/>
            <person name="Watson M."/>
            <person name="Adriaenssens E.M."/>
            <person name="Foster-Nyarko E."/>
            <person name="Jarju S."/>
            <person name="Secka A."/>
            <person name="Antonio M."/>
            <person name="Oren A."/>
            <person name="Chaudhuri R.R."/>
            <person name="La Ragione R."/>
            <person name="Hildebrand F."/>
            <person name="Pallen M.J."/>
        </authorList>
    </citation>
    <scope>NUCLEOTIDE SEQUENCE</scope>
    <source>
        <strain evidence="1">ChiSjej4B22-9803</strain>
    </source>
</reference>
<dbReference type="PANTHER" id="PTHR43649">
    <property type="entry name" value="ARABINOSE-BINDING PROTEIN-RELATED"/>
    <property type="match status" value="1"/>
</dbReference>
<protein>
    <submittedName>
        <fullName evidence="1">Extracellular solute-binding protein</fullName>
    </submittedName>
</protein>
<dbReference type="InterPro" id="IPR050490">
    <property type="entry name" value="Bact_solute-bd_prot1"/>
</dbReference>
<dbReference type="AlphaFoldDB" id="A0A9D1LVM5"/>
<dbReference type="Proteomes" id="UP000824111">
    <property type="component" value="Unassembled WGS sequence"/>
</dbReference>
<comment type="caution">
    <text evidence="1">The sequence shown here is derived from an EMBL/GenBank/DDBJ whole genome shotgun (WGS) entry which is preliminary data.</text>
</comment>
<evidence type="ECO:0000313" key="2">
    <source>
        <dbReference type="Proteomes" id="UP000824111"/>
    </source>
</evidence>
<reference evidence="1" key="1">
    <citation type="submission" date="2020-10" db="EMBL/GenBank/DDBJ databases">
        <authorList>
            <person name="Gilroy R."/>
        </authorList>
    </citation>
    <scope>NUCLEOTIDE SEQUENCE</scope>
    <source>
        <strain evidence="1">ChiSjej4B22-9803</strain>
    </source>
</reference>
<name>A0A9D1LVM5_9FIRM</name>
<dbReference type="InterPro" id="IPR006059">
    <property type="entry name" value="SBP"/>
</dbReference>
<sequence>MYSYEPTYAIPFYGLGVAYYYNKDLYEELGLEIPETWDDFMHNCQVIQDAGTNPIAMMLMKSDALTWLNWYIMTGMYANYYLADENINPNRDVVVHDREITRAVKKGYFDCTTGFDNEAFNRYLDKVEQLSRYCEGAASLDEAGAKAQFLAGKAAHIMSGSWDLKAFSENQNFEVGTFALPKFTKEDSPYAGSNFKVSSAQVLGITNSEKASQEEIDAAIDFMKFFTSPDIYQIFIEATQQVPVVNGVAVDGSLDVFLSGENEPLSIFLKDGDSPNGIKSITIAVMSGKDYDRQELAEGLQASIDAFANSIIRKEHISAENDYDIGEIPVQGTFVPMEPE</sequence>
<organism evidence="1 2">
    <name type="scientific">Candidatus Avimonoglobus intestinipullorum</name>
    <dbReference type="NCBI Taxonomy" id="2840699"/>
    <lineage>
        <taxon>Bacteria</taxon>
        <taxon>Bacillati</taxon>
        <taxon>Bacillota</taxon>
        <taxon>Clostridia</taxon>
        <taxon>Eubacteriales</taxon>
        <taxon>Candidatus Avimonoglobus</taxon>
    </lineage>
</organism>
<dbReference type="Pfam" id="PF01547">
    <property type="entry name" value="SBP_bac_1"/>
    <property type="match status" value="1"/>
</dbReference>
<dbReference type="SUPFAM" id="SSF53850">
    <property type="entry name" value="Periplasmic binding protein-like II"/>
    <property type="match status" value="1"/>
</dbReference>
<dbReference type="EMBL" id="DVND01000156">
    <property type="protein sequence ID" value="HIU48899.1"/>
    <property type="molecule type" value="Genomic_DNA"/>
</dbReference>